<protein>
    <submittedName>
        <fullName evidence="3">Uncharacterized protein</fullName>
    </submittedName>
</protein>
<evidence type="ECO:0000256" key="1">
    <source>
        <dbReference type="SAM" id="MobiDB-lite"/>
    </source>
</evidence>
<evidence type="ECO:0000313" key="4">
    <source>
        <dbReference type="Proteomes" id="UP000045842"/>
    </source>
</evidence>
<organism evidence="3 4">
    <name type="scientific">Mycobacterium tuberculosis</name>
    <dbReference type="NCBI Taxonomy" id="1773"/>
    <lineage>
        <taxon>Bacteria</taxon>
        <taxon>Bacillati</taxon>
        <taxon>Actinomycetota</taxon>
        <taxon>Actinomycetes</taxon>
        <taxon>Mycobacteriales</taxon>
        <taxon>Mycobacteriaceae</taxon>
        <taxon>Mycobacterium</taxon>
        <taxon>Mycobacterium tuberculosis complex</taxon>
    </lineage>
</organism>
<accession>A0A655HPM5</accession>
<name>A0A655HPM5_MYCTX</name>
<dbReference type="Proteomes" id="UP000045842">
    <property type="component" value="Unassembled WGS sequence"/>
</dbReference>
<evidence type="ECO:0000313" key="3">
    <source>
        <dbReference type="EMBL" id="COU81612.1"/>
    </source>
</evidence>
<evidence type="ECO:0000313" key="5">
    <source>
        <dbReference type="Proteomes" id="UP000050164"/>
    </source>
</evidence>
<feature type="region of interest" description="Disordered" evidence="1">
    <location>
        <begin position="1"/>
        <end position="71"/>
    </location>
</feature>
<sequence length="71" mass="7573">MRRLRTSDSASTAINTSQPSTITTAGGVAHGDAGAQRAQSHGPPASAGTMPWVTERHSRSHVIDRSELHRR</sequence>
<dbReference type="AlphaFoldDB" id="A0A655HPM5"/>
<dbReference type="EMBL" id="CNFT01000933">
    <property type="protein sequence ID" value="CKS58474.1"/>
    <property type="molecule type" value="Genomic_DNA"/>
</dbReference>
<proteinExistence type="predicted"/>
<evidence type="ECO:0000313" key="2">
    <source>
        <dbReference type="EMBL" id="CKS58474.1"/>
    </source>
</evidence>
<gene>
    <name evidence="3" type="ORF">ERS007679_00431</name>
    <name evidence="2" type="ORF">ERS027659_03301</name>
</gene>
<dbReference type="Proteomes" id="UP000050164">
    <property type="component" value="Unassembled WGS sequence"/>
</dbReference>
<reference evidence="4 5" key="1">
    <citation type="submission" date="2015-03" db="EMBL/GenBank/DDBJ databases">
        <authorList>
            <consortium name="Pathogen Informatics"/>
        </authorList>
    </citation>
    <scope>NUCLEOTIDE SEQUENCE [LARGE SCALE GENOMIC DNA]</scope>
    <source>
        <strain evidence="2 5">Bir 185</strain>
        <strain evidence="3 4">G09801536</strain>
    </source>
</reference>
<dbReference type="EMBL" id="CSAD01000032">
    <property type="protein sequence ID" value="COU81612.1"/>
    <property type="molecule type" value="Genomic_DNA"/>
</dbReference>
<feature type="compositionally biased region" description="Basic and acidic residues" evidence="1">
    <location>
        <begin position="54"/>
        <end position="71"/>
    </location>
</feature>
<feature type="compositionally biased region" description="Polar residues" evidence="1">
    <location>
        <begin position="7"/>
        <end position="24"/>
    </location>
</feature>